<dbReference type="Proteomes" id="UP001164539">
    <property type="component" value="Chromosome 6"/>
</dbReference>
<dbReference type="EMBL" id="CM051399">
    <property type="protein sequence ID" value="KAJ4716868.1"/>
    <property type="molecule type" value="Genomic_DNA"/>
</dbReference>
<protein>
    <submittedName>
        <fullName evidence="1">Glycosyltransferase</fullName>
    </submittedName>
</protein>
<organism evidence="1 2">
    <name type="scientific">Melia azedarach</name>
    <name type="common">Chinaberry tree</name>
    <dbReference type="NCBI Taxonomy" id="155640"/>
    <lineage>
        <taxon>Eukaryota</taxon>
        <taxon>Viridiplantae</taxon>
        <taxon>Streptophyta</taxon>
        <taxon>Embryophyta</taxon>
        <taxon>Tracheophyta</taxon>
        <taxon>Spermatophyta</taxon>
        <taxon>Magnoliopsida</taxon>
        <taxon>eudicotyledons</taxon>
        <taxon>Gunneridae</taxon>
        <taxon>Pentapetalae</taxon>
        <taxon>rosids</taxon>
        <taxon>malvids</taxon>
        <taxon>Sapindales</taxon>
        <taxon>Meliaceae</taxon>
        <taxon>Melia</taxon>
    </lineage>
</organism>
<evidence type="ECO:0000313" key="1">
    <source>
        <dbReference type="EMBL" id="KAJ4716868.1"/>
    </source>
</evidence>
<accession>A0ACC1XZV3</accession>
<comment type="caution">
    <text evidence="1">The sequence shown here is derived from an EMBL/GenBank/DDBJ whole genome shotgun (WGS) entry which is preliminary data.</text>
</comment>
<gene>
    <name evidence="1" type="ORF">OWV82_011827</name>
</gene>
<proteinExistence type="predicted"/>
<reference evidence="1 2" key="1">
    <citation type="journal article" date="2023" name="Science">
        <title>Complex scaffold remodeling in plant triterpene biosynthesis.</title>
        <authorList>
            <person name="De La Pena R."/>
            <person name="Hodgson H."/>
            <person name="Liu J.C."/>
            <person name="Stephenson M.J."/>
            <person name="Martin A.C."/>
            <person name="Owen C."/>
            <person name="Harkess A."/>
            <person name="Leebens-Mack J."/>
            <person name="Jimenez L.E."/>
            <person name="Osbourn A."/>
            <person name="Sattely E.S."/>
        </authorList>
    </citation>
    <scope>NUCLEOTIDE SEQUENCE [LARGE SCALE GENOMIC DNA]</scope>
    <source>
        <strain evidence="2">cv. JPN11</strain>
        <tissue evidence="1">Leaf</tissue>
    </source>
</reference>
<name>A0ACC1XZV3_MELAZ</name>
<evidence type="ECO:0000313" key="2">
    <source>
        <dbReference type="Proteomes" id="UP001164539"/>
    </source>
</evidence>
<sequence>MASPKPHAVCIPLPAQGHINPMLKLAKLLHFKGFHITFVHTEFNYHRLLNSKPSGFLNSLPDDFQFATIEDGLPPTNPRGILDLPALCKVIPVHGLRSFRSLIAKLSASSNLPDVTCIVSDGVMSFTLEAAQEFGIPEVLLFTPSGCGMLGYLYFEELKERGYFPLKDDSCLTNGYLDTEIDWIPNMKGVRLKDLPTFIRTTDPNDTMFNYNCEAVNNAMKAEGIILNTFDDLEPEVLEVIRTKFPKLYTTGPLSLLHQQVCATNLESVALSLWKENTECLHWLDRIKKPNSVVYVNYGSLVIITPEQLKEFAWGLANSEYPFLWVIRPDLVNGGKEIVSEEYMKVISNRGLLVEWCEQEKVLRHPSVGAFLTHCGWNSTLESICEGVPLMCWPFFAEQQTNCLYSCTKWGIGIEIDGDVKREKVERLVRELMEGEKGKEMRSRSMEWKKKAEASTRPGGPSYNNFEELVKYLKR</sequence>
<keyword evidence="2" id="KW-1185">Reference proteome</keyword>